<dbReference type="EMBL" id="BMMD01000015">
    <property type="protein sequence ID" value="GGJ86717.1"/>
    <property type="molecule type" value="Genomic_DNA"/>
</dbReference>
<name>A0A917UUS2_9MICO</name>
<comment type="caution">
    <text evidence="2">The sequence shown here is derived from an EMBL/GenBank/DDBJ whole genome shotgun (WGS) entry which is preliminary data.</text>
</comment>
<gene>
    <name evidence="2" type="ORF">GCM10011372_26420</name>
</gene>
<reference evidence="2" key="2">
    <citation type="submission" date="2020-09" db="EMBL/GenBank/DDBJ databases">
        <authorList>
            <person name="Sun Q."/>
            <person name="Zhou Y."/>
        </authorList>
    </citation>
    <scope>NUCLEOTIDE SEQUENCE</scope>
    <source>
        <strain evidence="2">CGMCC 1.8984</strain>
    </source>
</reference>
<evidence type="ECO:0000313" key="2">
    <source>
        <dbReference type="EMBL" id="GGJ86717.1"/>
    </source>
</evidence>
<organism evidence="2 3">
    <name type="scientific">Agromyces bauzanensis</name>
    <dbReference type="NCBI Taxonomy" id="1308924"/>
    <lineage>
        <taxon>Bacteria</taxon>
        <taxon>Bacillati</taxon>
        <taxon>Actinomycetota</taxon>
        <taxon>Actinomycetes</taxon>
        <taxon>Micrococcales</taxon>
        <taxon>Microbacteriaceae</taxon>
        <taxon>Agromyces</taxon>
    </lineage>
</organism>
<reference evidence="2" key="1">
    <citation type="journal article" date="2014" name="Int. J. Syst. Evol. Microbiol.">
        <title>Complete genome sequence of Corynebacterium casei LMG S-19264T (=DSM 44701T), isolated from a smear-ripened cheese.</title>
        <authorList>
            <consortium name="US DOE Joint Genome Institute (JGI-PGF)"/>
            <person name="Walter F."/>
            <person name="Albersmeier A."/>
            <person name="Kalinowski J."/>
            <person name="Ruckert C."/>
        </authorList>
    </citation>
    <scope>NUCLEOTIDE SEQUENCE</scope>
    <source>
        <strain evidence="2">CGMCC 1.8984</strain>
    </source>
</reference>
<sequence>MRGKVDRRGRKAGLSDAPAQSASDRMPPTSSGGWISLRAESAVSAVRAIMGEAIATAFLRAYAP</sequence>
<protein>
    <submittedName>
        <fullName evidence="2">Uncharacterized protein</fullName>
    </submittedName>
</protein>
<keyword evidence="3" id="KW-1185">Reference proteome</keyword>
<dbReference type="AlphaFoldDB" id="A0A917UUS2"/>
<feature type="region of interest" description="Disordered" evidence="1">
    <location>
        <begin position="1"/>
        <end position="33"/>
    </location>
</feature>
<accession>A0A917UUS2</accession>
<evidence type="ECO:0000313" key="3">
    <source>
        <dbReference type="Proteomes" id="UP000636956"/>
    </source>
</evidence>
<feature type="compositionally biased region" description="Polar residues" evidence="1">
    <location>
        <begin position="18"/>
        <end position="33"/>
    </location>
</feature>
<evidence type="ECO:0000256" key="1">
    <source>
        <dbReference type="SAM" id="MobiDB-lite"/>
    </source>
</evidence>
<proteinExistence type="predicted"/>
<dbReference type="Proteomes" id="UP000636956">
    <property type="component" value="Unassembled WGS sequence"/>
</dbReference>